<comment type="similarity">
    <text evidence="1">Belongs to the Mg-chelatase subunits D/I family. ComM subfamily.</text>
</comment>
<dbReference type="Pfam" id="PF01078">
    <property type="entry name" value="Mg_chelatase"/>
    <property type="match status" value="1"/>
</dbReference>
<dbReference type="EMBL" id="DVNB01000059">
    <property type="protein sequence ID" value="HIU57308.1"/>
    <property type="molecule type" value="Genomic_DNA"/>
</dbReference>
<sequence>MFASINTVSLMGLDGFIVEVQTDISNGLIAFDMIGLPDAAVREARERAKASIKNSGCEYPRKRITINLAPASLKKEGSGFDLAITIGILAASGQINIPDPEKTVFIGELALDGSVKAVNGVLPMVISAYEHGFTKCFVPAENADEAAVIQGIEVYPVRRLGEVLDHFDGVYRIGRHMPGPEILQAAESAAAIDMIDVKGQEQAKRAMEIAASGSHNVLMIGPAGTGKSMLAKRMSTILPDMTFEEMLEVTKLHSIAGALPAKTPLITERPFRSPHHTVSANALSGGGAVPRPGELSLAHCGVLFLDELPEFRRDSLEVLRQPLEDGSITISRVNATLTYPCNITLVTAMNPCPCGNFGNPKRSCTCSANQIRRYRSRISGPLLDRIDIQIEVPSVSYDDLSKIADGETSAQIRERVNKARKIQTDRYKNEGITSNSQLGAGMLDKYCRLGKEEDAMMRNAFDKLGLSARAHSKILKVARTIADLDTSEDIKIRHIAEAIQYRNLDRLGY</sequence>
<dbReference type="AlphaFoldDB" id="A0A9D1SF33"/>
<dbReference type="GO" id="GO:0005524">
    <property type="term" value="F:ATP binding"/>
    <property type="evidence" value="ECO:0007669"/>
    <property type="project" value="InterPro"/>
</dbReference>
<gene>
    <name evidence="3" type="ORF">IAA61_05795</name>
</gene>
<dbReference type="Pfam" id="PF13541">
    <property type="entry name" value="ChlI"/>
    <property type="match status" value="1"/>
</dbReference>
<reference evidence="3" key="1">
    <citation type="submission" date="2020-10" db="EMBL/GenBank/DDBJ databases">
        <authorList>
            <person name="Gilroy R."/>
        </authorList>
    </citation>
    <scope>NUCLEOTIDE SEQUENCE</scope>
    <source>
        <strain evidence="3">USAMLcec3-3695</strain>
    </source>
</reference>
<dbReference type="InterPro" id="IPR003593">
    <property type="entry name" value="AAA+_ATPase"/>
</dbReference>
<dbReference type="NCBIfam" id="TIGR00368">
    <property type="entry name" value="YifB family Mg chelatase-like AAA ATPase"/>
    <property type="match status" value="1"/>
</dbReference>
<dbReference type="InterPro" id="IPR027417">
    <property type="entry name" value="P-loop_NTPase"/>
</dbReference>
<dbReference type="InterPro" id="IPR025158">
    <property type="entry name" value="Mg_chelat-rel_C"/>
</dbReference>
<dbReference type="SUPFAM" id="SSF54211">
    <property type="entry name" value="Ribosomal protein S5 domain 2-like"/>
    <property type="match status" value="1"/>
</dbReference>
<reference evidence="3" key="2">
    <citation type="journal article" date="2021" name="PeerJ">
        <title>Extensive microbial diversity within the chicken gut microbiome revealed by metagenomics and culture.</title>
        <authorList>
            <person name="Gilroy R."/>
            <person name="Ravi A."/>
            <person name="Getino M."/>
            <person name="Pursley I."/>
            <person name="Horton D.L."/>
            <person name="Alikhan N.F."/>
            <person name="Baker D."/>
            <person name="Gharbi K."/>
            <person name="Hall N."/>
            <person name="Watson M."/>
            <person name="Adriaenssens E.M."/>
            <person name="Foster-Nyarko E."/>
            <person name="Jarju S."/>
            <person name="Secka A."/>
            <person name="Antonio M."/>
            <person name="Oren A."/>
            <person name="Chaudhuri R.R."/>
            <person name="La Ragione R."/>
            <person name="Hildebrand F."/>
            <person name="Pallen M.J."/>
        </authorList>
    </citation>
    <scope>NUCLEOTIDE SEQUENCE</scope>
    <source>
        <strain evidence="3">USAMLcec3-3695</strain>
    </source>
</reference>
<protein>
    <submittedName>
        <fullName evidence="3">YifB family Mg chelatase-like AAA ATPase</fullName>
    </submittedName>
</protein>
<dbReference type="Gene3D" id="3.30.230.10">
    <property type="match status" value="1"/>
</dbReference>
<feature type="domain" description="AAA+ ATPase" evidence="2">
    <location>
        <begin position="213"/>
        <end position="396"/>
    </location>
</feature>
<dbReference type="InterPro" id="IPR014721">
    <property type="entry name" value="Ribsml_uS5_D2-typ_fold_subgr"/>
</dbReference>
<name>A0A9D1SF33_9FIRM</name>
<dbReference type="InterPro" id="IPR020568">
    <property type="entry name" value="Ribosomal_Su5_D2-typ_SF"/>
</dbReference>
<evidence type="ECO:0000259" key="2">
    <source>
        <dbReference type="SMART" id="SM00382"/>
    </source>
</evidence>
<organism evidence="3 4">
    <name type="scientific">Candidatus Ornithomonoglobus merdipullorum</name>
    <dbReference type="NCBI Taxonomy" id="2840895"/>
    <lineage>
        <taxon>Bacteria</taxon>
        <taxon>Bacillati</taxon>
        <taxon>Bacillota</taxon>
        <taxon>Clostridia</taxon>
        <taxon>Candidatus Ornithomonoglobus</taxon>
    </lineage>
</organism>
<evidence type="ECO:0000256" key="1">
    <source>
        <dbReference type="ARBA" id="ARBA00006354"/>
    </source>
</evidence>
<comment type="caution">
    <text evidence="3">The sequence shown here is derived from an EMBL/GenBank/DDBJ whole genome shotgun (WGS) entry which is preliminary data.</text>
</comment>
<dbReference type="Proteomes" id="UP000824109">
    <property type="component" value="Unassembled WGS sequence"/>
</dbReference>
<evidence type="ECO:0000313" key="3">
    <source>
        <dbReference type="EMBL" id="HIU57308.1"/>
    </source>
</evidence>
<dbReference type="Pfam" id="PF13335">
    <property type="entry name" value="Mg_chelatase_C"/>
    <property type="match status" value="1"/>
</dbReference>
<dbReference type="PANTHER" id="PTHR32039:SF7">
    <property type="entry name" value="COMPETENCE PROTEIN COMM"/>
    <property type="match status" value="1"/>
</dbReference>
<dbReference type="InterPro" id="IPR045006">
    <property type="entry name" value="CHLI-like"/>
</dbReference>
<dbReference type="SMART" id="SM00382">
    <property type="entry name" value="AAA"/>
    <property type="match status" value="1"/>
</dbReference>
<dbReference type="Gene3D" id="3.40.50.300">
    <property type="entry name" value="P-loop containing nucleotide triphosphate hydrolases"/>
    <property type="match status" value="1"/>
</dbReference>
<dbReference type="InterPro" id="IPR000523">
    <property type="entry name" value="Mg_chelatse_chII-like_cat_dom"/>
</dbReference>
<evidence type="ECO:0000313" key="4">
    <source>
        <dbReference type="Proteomes" id="UP000824109"/>
    </source>
</evidence>
<accession>A0A9D1SF33</accession>
<dbReference type="PANTHER" id="PTHR32039">
    <property type="entry name" value="MAGNESIUM-CHELATASE SUBUNIT CHLI"/>
    <property type="match status" value="1"/>
</dbReference>
<proteinExistence type="inferred from homology"/>
<dbReference type="SUPFAM" id="SSF52540">
    <property type="entry name" value="P-loop containing nucleoside triphosphate hydrolases"/>
    <property type="match status" value="1"/>
</dbReference>
<dbReference type="InterPro" id="IPR004482">
    <property type="entry name" value="Mg_chelat-rel"/>
</dbReference>